<feature type="binding site" evidence="7">
    <location>
        <position position="453"/>
    </location>
    <ligand>
        <name>ATP</name>
        <dbReference type="ChEBI" id="CHEBI:30616"/>
    </ligand>
</feature>
<feature type="region of interest" description="Disordered" evidence="8">
    <location>
        <begin position="94"/>
        <end position="258"/>
    </location>
</feature>
<dbReference type="STRING" id="7918.ENSLOCP00000007427"/>
<reference evidence="10" key="3">
    <citation type="submission" date="2025-09" db="UniProtKB">
        <authorList>
            <consortium name="Ensembl"/>
        </authorList>
    </citation>
    <scope>IDENTIFICATION</scope>
</reference>
<dbReference type="HOGENOM" id="CLU_000288_90_1_1"/>
<feature type="domain" description="Protein kinase" evidence="9">
    <location>
        <begin position="424"/>
        <end position="679"/>
    </location>
</feature>
<dbReference type="eggNOG" id="KOG0032">
    <property type="taxonomic scope" value="Eukaryota"/>
</dbReference>
<evidence type="ECO:0000256" key="6">
    <source>
        <dbReference type="ARBA" id="ARBA00022840"/>
    </source>
</evidence>
<dbReference type="Pfam" id="PF00069">
    <property type="entry name" value="Pkinase"/>
    <property type="match status" value="1"/>
</dbReference>
<dbReference type="EMBL" id="AHAT01024357">
    <property type="status" value="NOT_ANNOTATED_CDS"/>
    <property type="molecule type" value="Genomic_DNA"/>
</dbReference>
<dbReference type="SUPFAM" id="SSF56112">
    <property type="entry name" value="Protein kinase-like (PK-like)"/>
    <property type="match status" value="1"/>
</dbReference>
<keyword evidence="2" id="KW-0723">Serine/threonine-protein kinase</keyword>
<keyword evidence="6 7" id="KW-0067">ATP-binding</keyword>
<keyword evidence="3" id="KW-0808">Transferase</keyword>
<organism evidence="10 11">
    <name type="scientific">Lepisosteus oculatus</name>
    <name type="common">Spotted gar</name>
    <dbReference type="NCBI Taxonomy" id="7918"/>
    <lineage>
        <taxon>Eukaryota</taxon>
        <taxon>Metazoa</taxon>
        <taxon>Chordata</taxon>
        <taxon>Craniata</taxon>
        <taxon>Vertebrata</taxon>
        <taxon>Euteleostomi</taxon>
        <taxon>Actinopterygii</taxon>
        <taxon>Neopterygii</taxon>
        <taxon>Holostei</taxon>
        <taxon>Semionotiformes</taxon>
        <taxon>Lepisosteidae</taxon>
        <taxon>Lepisosteus</taxon>
    </lineage>
</organism>
<evidence type="ECO:0000256" key="2">
    <source>
        <dbReference type="ARBA" id="ARBA00022527"/>
    </source>
</evidence>
<evidence type="ECO:0000256" key="7">
    <source>
        <dbReference type="PROSITE-ProRule" id="PRU10141"/>
    </source>
</evidence>
<dbReference type="Proteomes" id="UP000018468">
    <property type="component" value="Linkage group LG18"/>
</dbReference>
<dbReference type="GO" id="GO:0005737">
    <property type="term" value="C:cytoplasm"/>
    <property type="evidence" value="ECO:0000318"/>
    <property type="project" value="GO_Central"/>
</dbReference>
<reference evidence="10" key="2">
    <citation type="submission" date="2025-08" db="UniProtKB">
        <authorList>
            <consortium name="Ensembl"/>
        </authorList>
    </citation>
    <scope>IDENTIFICATION</scope>
</reference>
<evidence type="ECO:0000256" key="4">
    <source>
        <dbReference type="ARBA" id="ARBA00022741"/>
    </source>
</evidence>
<dbReference type="OrthoDB" id="10260894at2759"/>
<dbReference type="SMART" id="SM00220">
    <property type="entry name" value="S_TKc"/>
    <property type="match status" value="1"/>
</dbReference>
<dbReference type="Ensembl" id="ENSLOCT00000007435.1">
    <property type="protein sequence ID" value="ENSLOCP00000007427.1"/>
    <property type="gene ID" value="ENSLOCG00000006150.1"/>
</dbReference>
<feature type="compositionally biased region" description="Basic and acidic residues" evidence="8">
    <location>
        <begin position="202"/>
        <end position="215"/>
    </location>
</feature>
<feature type="compositionally biased region" description="Basic and acidic residues" evidence="8">
    <location>
        <begin position="302"/>
        <end position="327"/>
    </location>
</feature>
<evidence type="ECO:0000256" key="1">
    <source>
        <dbReference type="ARBA" id="ARBA00006692"/>
    </source>
</evidence>
<dbReference type="KEGG" id="loc:102685356"/>
<feature type="compositionally biased region" description="Low complexity" evidence="8">
    <location>
        <begin position="230"/>
        <end position="248"/>
    </location>
</feature>
<dbReference type="InParanoid" id="W5MGB8"/>
<dbReference type="InterPro" id="IPR017441">
    <property type="entry name" value="Protein_kinase_ATP_BS"/>
</dbReference>
<keyword evidence="5" id="KW-0418">Kinase</keyword>
<dbReference type="PANTHER" id="PTHR24342:SF20">
    <property type="entry name" value="MYOSIN LIGHT CHAIN KINASE, SMOOTH MUSCLE"/>
    <property type="match status" value="1"/>
</dbReference>
<dbReference type="Bgee" id="ENSLOCG00000006150">
    <property type="expression patterns" value="Expressed in heart and 5 other cell types or tissues"/>
</dbReference>
<dbReference type="GO" id="GO:0005524">
    <property type="term" value="F:ATP binding"/>
    <property type="evidence" value="ECO:0007669"/>
    <property type="project" value="UniProtKB-UniRule"/>
</dbReference>
<evidence type="ECO:0000313" key="11">
    <source>
        <dbReference type="Proteomes" id="UP000018468"/>
    </source>
</evidence>
<dbReference type="Gene3D" id="1.10.510.10">
    <property type="entry name" value="Transferase(Phosphotransferase) domain 1"/>
    <property type="match status" value="1"/>
</dbReference>
<keyword evidence="11" id="KW-1185">Reference proteome</keyword>
<dbReference type="GO" id="GO:0007165">
    <property type="term" value="P:signal transduction"/>
    <property type="evidence" value="ECO:0000318"/>
    <property type="project" value="GO_Central"/>
</dbReference>
<feature type="compositionally biased region" description="Basic and acidic residues" evidence="8">
    <location>
        <begin position="106"/>
        <end position="143"/>
    </location>
</feature>
<dbReference type="GO" id="GO:0055008">
    <property type="term" value="P:cardiac muscle tissue morphogenesis"/>
    <property type="evidence" value="ECO:0000318"/>
    <property type="project" value="GO_Central"/>
</dbReference>
<dbReference type="InterPro" id="IPR011009">
    <property type="entry name" value="Kinase-like_dom_sf"/>
</dbReference>
<dbReference type="GeneID" id="102685356"/>
<dbReference type="PROSITE" id="PS00107">
    <property type="entry name" value="PROTEIN_KINASE_ATP"/>
    <property type="match status" value="1"/>
</dbReference>
<dbReference type="GeneTree" id="ENSGT00940000156211"/>
<protein>
    <submittedName>
        <fullName evidence="10">Myosin light chain kinase 2</fullName>
    </submittedName>
</protein>
<sequence>MGTVKRLATSSPLQVRARADLLAAMETKLDCLSRKVDRLLAGQERVLGTECPGELAAVLRALATHCEQQSRRLGALERLAQGTHTTLELLVERLGHHGVGKPSPTARRESSAIEHPGDVNDKESGVKLDLRREQSSGDRDCAHGRVSPGLTEGKTRSPPPGTVDPEVRVSGCDGTPQMEPKLKLLADPGCPQPLAAAGRAGSLDKADPDRQEGERSALGPRESTNGTGAAGAEGPQAAEPPGSGQGAEVKGRGAPGASLAADLQAAPSEEAGGAPLLGAVLSHTPPLRHVHSCPEALGSCQREVKGTKEGDGRGGRVDTAEDTERSRQPAALQDPGHTLTLSGWTGVDSPGGREAAGPSLELATPAPSFIEIRVSPAERSTDTACQRSPDTCFRVIDDSAPQPAPFPHRLVSLQPAPSFPLFDINTKEVLGGGRFGRVHTCTEKATGLKLAAKIIKARSAKEKESAHNEIQVMNQLSHVNLIQLYSAFEARTEVVLIMEYVEGGELFERIVDDSCRLTEVDTMLFVKQICEGIHYMHQMYVLHLDLKPENILCVNKTGHQVKIIDFGLARRFRPREKLRVSFGTPEFLAPEIVNFDFVSFPTDMWTLGVISYMLLSGLSPFLGDDDSQTLNNVLAANWYFDEEAFEHVSHEAKDFISNLLIREKSGRLSAAQCLKHPWLDNIAEKAKHSHICLHSQVLLKKYMARRMWKKNYIAVAAANRFKKIGSSGSLTTMGI</sequence>
<dbReference type="GO" id="GO:0004687">
    <property type="term" value="F:myosin light chain kinase activity"/>
    <property type="evidence" value="ECO:0000318"/>
    <property type="project" value="GO_Central"/>
</dbReference>
<dbReference type="InterPro" id="IPR000719">
    <property type="entry name" value="Prot_kinase_dom"/>
</dbReference>
<evidence type="ECO:0000256" key="3">
    <source>
        <dbReference type="ARBA" id="ARBA00022679"/>
    </source>
</evidence>
<keyword evidence="4 7" id="KW-0547">Nucleotide-binding</keyword>
<dbReference type="InterPro" id="IPR008271">
    <property type="entry name" value="Ser/Thr_kinase_AS"/>
</dbReference>
<accession>W5MGB8</accession>
<dbReference type="FunFam" id="1.10.510.10:FF:000135">
    <property type="entry name" value="Putative myosin light chain kinase 3"/>
    <property type="match status" value="1"/>
</dbReference>
<name>W5MGB8_LEPOC</name>
<dbReference type="Gene3D" id="3.30.200.20">
    <property type="entry name" value="Phosphorylase Kinase, domain 1"/>
    <property type="match status" value="1"/>
</dbReference>
<evidence type="ECO:0000256" key="8">
    <source>
        <dbReference type="SAM" id="MobiDB-lite"/>
    </source>
</evidence>
<dbReference type="PANTHER" id="PTHR24342">
    <property type="entry name" value="SERINE/THREONINE-PROTEIN KINASE 17"/>
    <property type="match status" value="1"/>
</dbReference>
<dbReference type="PROSITE" id="PS50011">
    <property type="entry name" value="PROTEIN_KINASE_DOM"/>
    <property type="match status" value="1"/>
</dbReference>
<comment type="similarity">
    <text evidence="1">Belongs to the protein kinase superfamily. CAMK Ser/Thr protein kinase family.</text>
</comment>
<dbReference type="PROSITE" id="PS00108">
    <property type="entry name" value="PROTEIN_KINASE_ST"/>
    <property type="match status" value="1"/>
</dbReference>
<feature type="region of interest" description="Disordered" evidence="8">
    <location>
        <begin position="301"/>
        <end position="364"/>
    </location>
</feature>
<dbReference type="GO" id="GO:0006941">
    <property type="term" value="P:striated muscle contraction"/>
    <property type="evidence" value="ECO:0000318"/>
    <property type="project" value="GO_Central"/>
</dbReference>
<evidence type="ECO:0000256" key="5">
    <source>
        <dbReference type="ARBA" id="ARBA00022777"/>
    </source>
</evidence>
<dbReference type="AlphaFoldDB" id="W5MGB8"/>
<evidence type="ECO:0000313" key="10">
    <source>
        <dbReference type="Ensembl" id="ENSLOCP00000007427.1"/>
    </source>
</evidence>
<reference evidence="11" key="1">
    <citation type="submission" date="2011-12" db="EMBL/GenBank/DDBJ databases">
        <title>The Draft Genome of Lepisosteus oculatus.</title>
        <authorList>
            <consortium name="The Broad Institute Genome Assembly &amp; Analysis Group"/>
            <consortium name="Computational R&amp;D Group"/>
            <consortium name="and Sequencing Platform"/>
            <person name="Di Palma F."/>
            <person name="Alfoldi J."/>
            <person name="Johnson J."/>
            <person name="Berlin A."/>
            <person name="Gnerre S."/>
            <person name="Jaffe D."/>
            <person name="MacCallum I."/>
            <person name="Young S."/>
            <person name="Walker B.J."/>
            <person name="Lander E.S."/>
            <person name="Lindblad-Toh K."/>
        </authorList>
    </citation>
    <scope>NUCLEOTIDE SEQUENCE [LARGE SCALE GENOMIC DNA]</scope>
</reference>
<dbReference type="EMBL" id="AHAT01024356">
    <property type="status" value="NOT_ANNOTATED_CDS"/>
    <property type="molecule type" value="Genomic_DNA"/>
</dbReference>
<evidence type="ECO:0000259" key="9">
    <source>
        <dbReference type="PROSITE" id="PS50011"/>
    </source>
</evidence>
<proteinExistence type="inferred from homology"/>